<reference evidence="2 3" key="1">
    <citation type="submission" date="2021-01" db="EMBL/GenBank/DDBJ databases">
        <title>Whole genome shotgun sequence of Planotetraspora kaengkrachanensis NBRC 104272.</title>
        <authorList>
            <person name="Komaki H."/>
            <person name="Tamura T."/>
        </authorList>
    </citation>
    <scope>NUCLEOTIDE SEQUENCE [LARGE SCALE GENOMIC DNA]</scope>
    <source>
        <strain evidence="2 3">NBRC 104272</strain>
    </source>
</reference>
<dbReference type="AlphaFoldDB" id="A0A8J3Q1D3"/>
<dbReference type="EMBL" id="BONV01000064">
    <property type="protein sequence ID" value="GIG84945.1"/>
    <property type="molecule type" value="Genomic_DNA"/>
</dbReference>
<keyword evidence="1" id="KW-0812">Transmembrane</keyword>
<evidence type="ECO:0008006" key="4">
    <source>
        <dbReference type="Google" id="ProtNLM"/>
    </source>
</evidence>
<gene>
    <name evidence="2" type="ORF">Pka01_80720</name>
</gene>
<keyword evidence="1" id="KW-0472">Membrane</keyword>
<evidence type="ECO:0000313" key="3">
    <source>
        <dbReference type="Proteomes" id="UP000630097"/>
    </source>
</evidence>
<evidence type="ECO:0000313" key="2">
    <source>
        <dbReference type="EMBL" id="GIG84945.1"/>
    </source>
</evidence>
<evidence type="ECO:0000256" key="1">
    <source>
        <dbReference type="SAM" id="Phobius"/>
    </source>
</evidence>
<keyword evidence="3" id="KW-1185">Reference proteome</keyword>
<comment type="caution">
    <text evidence="2">The sequence shown here is derived from an EMBL/GenBank/DDBJ whole genome shotgun (WGS) entry which is preliminary data.</text>
</comment>
<protein>
    <recommendedName>
        <fullName evidence="4">Vegetative cell wall protein gp1</fullName>
    </recommendedName>
</protein>
<sequence>MNAFLTELGKNLAGRWAAALALPAAVFVAVAVVAVMLGPSHALDVTLLWVRASTVSTGPALVWAAAGFLAATALVGLAMTALGGVVIAAWGATGTGPGRPFTALRQRRWQRAGAKADTAVKAVLADQENRRAKVTARRAVLRRDAISELEPNCPTWAGDRLRAVADRVRRGTGLDLTTTWPRLWLVLPDAARAEVTTVQERCASAARTPVWGLAYLVVGVYWWPALVPGLWLLLVSRRRIRRSVGVYADLVEASVDLHGRDVANQLGFELTGRLTPEIGAQVTEVLQKRPTALRTP</sequence>
<feature type="transmembrane region" description="Helical" evidence="1">
    <location>
        <begin position="60"/>
        <end position="90"/>
    </location>
</feature>
<proteinExistence type="predicted"/>
<dbReference type="RefSeq" id="WP_203888204.1">
    <property type="nucleotide sequence ID" value="NZ_BAABHH010000002.1"/>
</dbReference>
<keyword evidence="1" id="KW-1133">Transmembrane helix</keyword>
<name>A0A8J3Q1D3_9ACTN</name>
<accession>A0A8J3Q1D3</accession>
<organism evidence="2 3">
    <name type="scientific">Planotetraspora kaengkrachanensis</name>
    <dbReference type="NCBI Taxonomy" id="575193"/>
    <lineage>
        <taxon>Bacteria</taxon>
        <taxon>Bacillati</taxon>
        <taxon>Actinomycetota</taxon>
        <taxon>Actinomycetes</taxon>
        <taxon>Streptosporangiales</taxon>
        <taxon>Streptosporangiaceae</taxon>
        <taxon>Planotetraspora</taxon>
    </lineage>
</organism>
<feature type="transmembrane region" description="Helical" evidence="1">
    <location>
        <begin position="16"/>
        <end position="39"/>
    </location>
</feature>
<feature type="transmembrane region" description="Helical" evidence="1">
    <location>
        <begin position="213"/>
        <end position="234"/>
    </location>
</feature>
<dbReference type="Proteomes" id="UP000630097">
    <property type="component" value="Unassembled WGS sequence"/>
</dbReference>